<feature type="domain" description="Protein-glutamine gamma-glutamyltransferase-like C-terminal" evidence="3">
    <location>
        <begin position="245"/>
        <end position="312"/>
    </location>
</feature>
<keyword evidence="2" id="KW-0812">Transmembrane</keyword>
<feature type="transmembrane region" description="Helical" evidence="2">
    <location>
        <begin position="178"/>
        <end position="198"/>
    </location>
</feature>
<proteinExistence type="predicted"/>
<evidence type="ECO:0000259" key="3">
    <source>
        <dbReference type="Pfam" id="PF13559"/>
    </source>
</evidence>
<dbReference type="Pfam" id="PF13559">
    <property type="entry name" value="DUF4129"/>
    <property type="match status" value="1"/>
</dbReference>
<organism evidence="4 5">
    <name type="scientific">Halorubrum tebenquichense DSM 14210</name>
    <dbReference type="NCBI Taxonomy" id="1227485"/>
    <lineage>
        <taxon>Archaea</taxon>
        <taxon>Methanobacteriati</taxon>
        <taxon>Methanobacteriota</taxon>
        <taxon>Stenosarchaea group</taxon>
        <taxon>Halobacteria</taxon>
        <taxon>Halobacteriales</taxon>
        <taxon>Haloferacaceae</taxon>
        <taxon>Halorubrum</taxon>
    </lineage>
</organism>
<feature type="transmembrane region" description="Helical" evidence="2">
    <location>
        <begin position="12"/>
        <end position="34"/>
    </location>
</feature>
<dbReference type="InterPro" id="IPR025403">
    <property type="entry name" value="TgpA-like_C"/>
</dbReference>
<keyword evidence="2" id="KW-0472">Membrane</keyword>
<feature type="compositionally biased region" description="Basic and acidic residues" evidence="1">
    <location>
        <begin position="231"/>
        <end position="240"/>
    </location>
</feature>
<dbReference type="AlphaFoldDB" id="M0DLS9"/>
<evidence type="ECO:0000256" key="1">
    <source>
        <dbReference type="SAM" id="MobiDB-lite"/>
    </source>
</evidence>
<evidence type="ECO:0000313" key="4">
    <source>
        <dbReference type="EMBL" id="ELZ35773.1"/>
    </source>
</evidence>
<gene>
    <name evidence="4" type="ORF">C472_11029</name>
</gene>
<sequence length="322" mass="32012">MPAVVFGDVKRDALAAVVVALLAVVALGVAAATLDSAVDTGSGGFGGGGGESPSVGETDGDPGVLTSPGESGGLSTSGVCLPSLREPPALAALLLGMALLAAITYRDTASPFASVAVSGVIGAPIGVLFWVLSACGAGGQRVSVSLGLGGNETGLFPEGAPGGGGFGGGEGAASTPEALFALVVVAAIVASVAVLLLAGGDDEADGERADPEQPDEEPPDLDAVGRAAGEAADRIESSDADNEVYRAWRDMTDALDVDRPASSTPAEFATAAVDAGVDEEPVTALTEVFERVRYGGEDPTDDRERRAVEALRRIEERHGGDS</sequence>
<feature type="transmembrane region" description="Helical" evidence="2">
    <location>
        <begin position="88"/>
        <end position="105"/>
    </location>
</feature>
<accession>M0DLS9</accession>
<feature type="transmembrane region" description="Helical" evidence="2">
    <location>
        <begin position="112"/>
        <end position="132"/>
    </location>
</feature>
<dbReference type="PATRIC" id="fig|1227485.3.peg.2153"/>
<evidence type="ECO:0000313" key="5">
    <source>
        <dbReference type="Proteomes" id="UP000011523"/>
    </source>
</evidence>
<reference evidence="4 5" key="1">
    <citation type="journal article" date="2014" name="PLoS Genet.">
        <title>Phylogenetically driven sequencing of extremely halophilic archaea reveals strategies for static and dynamic osmo-response.</title>
        <authorList>
            <person name="Becker E.A."/>
            <person name="Seitzer P.M."/>
            <person name="Tritt A."/>
            <person name="Larsen D."/>
            <person name="Krusor M."/>
            <person name="Yao A.I."/>
            <person name="Wu D."/>
            <person name="Madern D."/>
            <person name="Eisen J.A."/>
            <person name="Darling A.E."/>
            <person name="Facciotti M.T."/>
        </authorList>
    </citation>
    <scope>NUCLEOTIDE SEQUENCE [LARGE SCALE GENOMIC DNA]</scope>
    <source>
        <strain evidence="4 5">DSM 14210</strain>
    </source>
</reference>
<dbReference type="EMBL" id="AOJD01000059">
    <property type="protein sequence ID" value="ELZ35773.1"/>
    <property type="molecule type" value="Genomic_DNA"/>
</dbReference>
<keyword evidence="2" id="KW-1133">Transmembrane helix</keyword>
<keyword evidence="5" id="KW-1185">Reference proteome</keyword>
<feature type="region of interest" description="Disordered" evidence="1">
    <location>
        <begin position="44"/>
        <end position="78"/>
    </location>
</feature>
<name>M0DLS9_9EURY</name>
<evidence type="ECO:0000256" key="2">
    <source>
        <dbReference type="SAM" id="Phobius"/>
    </source>
</evidence>
<dbReference type="Proteomes" id="UP000011523">
    <property type="component" value="Unassembled WGS sequence"/>
</dbReference>
<protein>
    <recommendedName>
        <fullName evidence="3">Protein-glutamine gamma-glutamyltransferase-like C-terminal domain-containing protein</fullName>
    </recommendedName>
</protein>
<comment type="caution">
    <text evidence="4">The sequence shown here is derived from an EMBL/GenBank/DDBJ whole genome shotgun (WGS) entry which is preliminary data.</text>
</comment>
<feature type="region of interest" description="Disordered" evidence="1">
    <location>
        <begin position="202"/>
        <end position="240"/>
    </location>
</feature>